<feature type="chain" id="PRO_5039245381" description="Secreted protein" evidence="1">
    <location>
        <begin position="20"/>
        <end position="145"/>
    </location>
</feature>
<dbReference type="Proteomes" id="UP000006461">
    <property type="component" value="Chromosome"/>
</dbReference>
<keyword evidence="1" id="KW-0732">Signal</keyword>
<dbReference type="PROSITE" id="PS51257">
    <property type="entry name" value="PROKAR_LIPOPROTEIN"/>
    <property type="match status" value="1"/>
</dbReference>
<dbReference type="AlphaFoldDB" id="I4EWH9"/>
<name>I4EWH9_MODI5</name>
<dbReference type="eggNOG" id="ENOG5033K4Y">
    <property type="taxonomic scope" value="Bacteria"/>
</dbReference>
<evidence type="ECO:0000256" key="1">
    <source>
        <dbReference type="SAM" id="SignalP"/>
    </source>
</evidence>
<proteinExistence type="predicted"/>
<accession>I4EWH9</accession>
<protein>
    <recommendedName>
        <fullName evidence="4">Secreted protein</fullName>
    </recommendedName>
</protein>
<evidence type="ECO:0008006" key="4">
    <source>
        <dbReference type="Google" id="ProtNLM"/>
    </source>
</evidence>
<keyword evidence="3" id="KW-1185">Reference proteome</keyword>
<dbReference type="OMA" id="EDPSRDK"/>
<dbReference type="OrthoDB" id="9983736at2"/>
<evidence type="ECO:0000313" key="2">
    <source>
        <dbReference type="EMBL" id="CCH87742.1"/>
    </source>
</evidence>
<sequence length="145" mass="14156">MRPARLIGVPLLVCCGLLAACSDDDGSSAGAPSSSTAAPAVCGSVEDLQASLAAFPEVPVTVEGLGTLREALGQVASEVTQVVDDARSQFETQADALTASLSAVQTSVESAVSAPSAASLDAVGTSVRALADTTAGLASDVSSSC</sequence>
<feature type="signal peptide" evidence="1">
    <location>
        <begin position="1"/>
        <end position="19"/>
    </location>
</feature>
<reference evidence="2 3" key="1">
    <citation type="journal article" date="2012" name="J. Bacteriol.">
        <title>Genome Sequence of Radiation-Resistant Modestobacter marinus Strain BC501, a Representative Actinobacterium That Thrives on Calcareous Stone Surfaces.</title>
        <authorList>
            <person name="Normand P."/>
            <person name="Gury J."/>
            <person name="Pujic P."/>
            <person name="Chouaia B."/>
            <person name="Crotti E."/>
            <person name="Brusetti L."/>
            <person name="Daffonchio D."/>
            <person name="Vacherie B."/>
            <person name="Barbe V."/>
            <person name="Medigue C."/>
            <person name="Calteau A."/>
            <person name="Ghodhbane-Gtari F."/>
            <person name="Essoussi I."/>
            <person name="Nouioui I."/>
            <person name="Abbassi-Ghozzi I."/>
            <person name="Gtari M."/>
        </authorList>
    </citation>
    <scope>NUCLEOTIDE SEQUENCE [LARGE SCALE GENOMIC DNA]</scope>
    <source>
        <strain evidence="3">BC 501</strain>
    </source>
</reference>
<organism evidence="2 3">
    <name type="scientific">Modestobacter italicus (strain DSM 44449 / CECT 9708 / BC 501)</name>
    <dbReference type="NCBI Taxonomy" id="2732864"/>
    <lineage>
        <taxon>Bacteria</taxon>
        <taxon>Bacillati</taxon>
        <taxon>Actinomycetota</taxon>
        <taxon>Actinomycetes</taxon>
        <taxon>Geodermatophilales</taxon>
        <taxon>Geodermatophilaceae</taxon>
        <taxon>Modestobacter</taxon>
    </lineage>
</organism>
<dbReference type="EMBL" id="FO203431">
    <property type="protein sequence ID" value="CCH87742.1"/>
    <property type="molecule type" value="Genomic_DNA"/>
</dbReference>
<gene>
    <name evidence="2" type="ordered locus">MODMU_2310</name>
</gene>
<evidence type="ECO:0000313" key="3">
    <source>
        <dbReference type="Proteomes" id="UP000006461"/>
    </source>
</evidence>
<dbReference type="STRING" id="477641.MODMU_2310"/>
<dbReference type="KEGG" id="mmar:MODMU_2310"/>
<dbReference type="HOGENOM" id="CLU_1784694_0_0_11"/>